<dbReference type="Pfam" id="PF05331">
    <property type="entry name" value="DUF742"/>
    <property type="match status" value="1"/>
</dbReference>
<name>A0ABT0X2C2_9ACTN</name>
<dbReference type="Proteomes" id="UP001167160">
    <property type="component" value="Unassembled WGS sequence"/>
</dbReference>
<dbReference type="InterPro" id="IPR007995">
    <property type="entry name" value="DUF742"/>
</dbReference>
<feature type="region of interest" description="Disordered" evidence="1">
    <location>
        <begin position="1"/>
        <end position="31"/>
    </location>
</feature>
<proteinExistence type="predicted"/>
<dbReference type="PANTHER" id="PTHR36221:SF1">
    <property type="entry name" value="DUF742 DOMAIN-CONTAINING PROTEIN"/>
    <property type="match status" value="1"/>
</dbReference>
<evidence type="ECO:0000313" key="3">
    <source>
        <dbReference type="Proteomes" id="UP001167160"/>
    </source>
</evidence>
<gene>
    <name evidence="2" type="ORF">M1E25_03090</name>
</gene>
<accession>A0ABT0X2C2</accession>
<protein>
    <submittedName>
        <fullName evidence="2">DUF742 domain-containing protein</fullName>
    </submittedName>
</protein>
<evidence type="ECO:0000256" key="1">
    <source>
        <dbReference type="SAM" id="MobiDB-lite"/>
    </source>
</evidence>
<sequence length="131" mass="14052">MTDSEMADLDGPAWADDDAEDVRPYALTNGRTEPRHQMRLASMVVARHEAKTGLAPEAESAVALCRSEPRSVAEIAAVLAQPVLVTKILLSDLIDDGALILSLTSDATCPDDPNLLEALLVGLRRRFPDCG</sequence>
<dbReference type="RefSeq" id="WP_251409112.1">
    <property type="nucleotide sequence ID" value="NZ_JAMQGM010000007.1"/>
</dbReference>
<dbReference type="PANTHER" id="PTHR36221">
    <property type="entry name" value="DUF742 DOMAIN-CONTAINING PROTEIN"/>
    <property type="match status" value="1"/>
</dbReference>
<dbReference type="EMBL" id="JAMQGM010000007">
    <property type="protein sequence ID" value="MCM2576350.1"/>
    <property type="molecule type" value="Genomic_DNA"/>
</dbReference>
<reference evidence="2" key="1">
    <citation type="journal article" date="2023" name="Int. J. Syst. Evol. Microbiol.">
        <title>Streptomyces meridianus sp. nov. isolated from brackish water of the Tagus estuary in Alcochete, Portugal.</title>
        <authorList>
            <person name="Santos J.D.N."/>
            <person name="Klimek D."/>
            <person name="Calusinska M."/>
            <person name="Lobo Da Cunha A."/>
            <person name="Catita J."/>
            <person name="Goncalves H."/>
            <person name="Gonzalez I."/>
            <person name="Reyes F."/>
            <person name="Lage O.M."/>
        </authorList>
    </citation>
    <scope>NUCLEOTIDE SEQUENCE</scope>
    <source>
        <strain evidence="2">MTZ3.1</strain>
    </source>
</reference>
<organism evidence="2 3">
    <name type="scientific">Streptomyces meridianus</name>
    <dbReference type="NCBI Taxonomy" id="2938945"/>
    <lineage>
        <taxon>Bacteria</taxon>
        <taxon>Bacillati</taxon>
        <taxon>Actinomycetota</taxon>
        <taxon>Actinomycetes</taxon>
        <taxon>Kitasatosporales</taxon>
        <taxon>Streptomycetaceae</taxon>
        <taxon>Streptomyces</taxon>
    </lineage>
</organism>
<keyword evidence="3" id="KW-1185">Reference proteome</keyword>
<comment type="caution">
    <text evidence="2">The sequence shown here is derived from an EMBL/GenBank/DDBJ whole genome shotgun (WGS) entry which is preliminary data.</text>
</comment>
<evidence type="ECO:0000313" key="2">
    <source>
        <dbReference type="EMBL" id="MCM2576350.1"/>
    </source>
</evidence>